<feature type="domain" description="Histidine kinase" evidence="13">
    <location>
        <begin position="758"/>
        <end position="983"/>
    </location>
</feature>
<dbReference type="CDD" id="cd00082">
    <property type="entry name" value="HisKA"/>
    <property type="match status" value="1"/>
</dbReference>
<dbReference type="SMART" id="SM00448">
    <property type="entry name" value="REC"/>
    <property type="match status" value="1"/>
</dbReference>
<dbReference type="SMART" id="SM00304">
    <property type="entry name" value="HAMP"/>
    <property type="match status" value="6"/>
</dbReference>
<feature type="region of interest" description="Disordered" evidence="12">
    <location>
        <begin position="1268"/>
        <end position="1311"/>
    </location>
</feature>
<dbReference type="Pfam" id="PF00672">
    <property type="entry name" value="HAMP"/>
    <property type="match status" value="4"/>
</dbReference>
<keyword evidence="9" id="KW-0902">Two-component regulatory system</keyword>
<dbReference type="SUPFAM" id="SSF58104">
    <property type="entry name" value="Methyl-accepting chemotaxis protein (MCP) signaling domain"/>
    <property type="match status" value="1"/>
</dbReference>
<dbReference type="EC" id="2.7.13.3" evidence="2"/>
<evidence type="ECO:0000256" key="1">
    <source>
        <dbReference type="ARBA" id="ARBA00000085"/>
    </source>
</evidence>
<evidence type="ECO:0000313" key="16">
    <source>
        <dbReference type="EMBL" id="PGH05516.1"/>
    </source>
</evidence>
<proteinExistence type="predicted"/>
<keyword evidence="5" id="KW-0677">Repeat</keyword>
<dbReference type="SMART" id="SM00388">
    <property type="entry name" value="HisKA"/>
    <property type="match status" value="1"/>
</dbReference>
<dbReference type="SUPFAM" id="SSF47384">
    <property type="entry name" value="Homodimeric domain of signal transducing histidine kinase"/>
    <property type="match status" value="1"/>
</dbReference>
<keyword evidence="3 10" id="KW-0597">Phosphoprotein</keyword>
<dbReference type="Gene3D" id="3.40.50.2300">
    <property type="match status" value="1"/>
</dbReference>
<dbReference type="CDD" id="cd16922">
    <property type="entry name" value="HATPase_EvgS-ArcB-TorS-like"/>
    <property type="match status" value="1"/>
</dbReference>
<dbReference type="Pfam" id="PF02518">
    <property type="entry name" value="HATPase_c"/>
    <property type="match status" value="1"/>
</dbReference>
<dbReference type="Pfam" id="PF18947">
    <property type="entry name" value="HAMP_2"/>
    <property type="match status" value="1"/>
</dbReference>
<keyword evidence="7" id="KW-0418">Kinase</keyword>
<dbReference type="OrthoDB" id="10266508at2759"/>
<comment type="caution">
    <text evidence="16">The sequence shown here is derived from an EMBL/GenBank/DDBJ whole genome shotgun (WGS) entry which is preliminary data.</text>
</comment>
<dbReference type="InterPro" id="IPR036097">
    <property type="entry name" value="HisK_dim/P_sf"/>
</dbReference>
<dbReference type="SUPFAM" id="SSF52172">
    <property type="entry name" value="CheY-like"/>
    <property type="match status" value="1"/>
</dbReference>
<dbReference type="InterPro" id="IPR003594">
    <property type="entry name" value="HATPase_dom"/>
</dbReference>
<name>A0A2B7X8W7_POLH7</name>
<keyword evidence="17" id="KW-1185">Reference proteome</keyword>
<dbReference type="CDD" id="cd06225">
    <property type="entry name" value="HAMP"/>
    <property type="match status" value="5"/>
</dbReference>
<feature type="domain" description="HAMP" evidence="15">
    <location>
        <begin position="500"/>
        <end position="552"/>
    </location>
</feature>
<feature type="domain" description="HAMP" evidence="15">
    <location>
        <begin position="408"/>
        <end position="460"/>
    </location>
</feature>
<keyword evidence="11" id="KW-0175">Coiled coil</keyword>
<dbReference type="GO" id="GO:0071474">
    <property type="term" value="P:cellular hyperosmotic response"/>
    <property type="evidence" value="ECO:0007669"/>
    <property type="project" value="TreeGrafter"/>
</dbReference>
<evidence type="ECO:0000256" key="12">
    <source>
        <dbReference type="SAM" id="MobiDB-lite"/>
    </source>
</evidence>
<dbReference type="PANTHER" id="PTHR45339">
    <property type="entry name" value="HYBRID SIGNAL TRANSDUCTION HISTIDINE KINASE J"/>
    <property type="match status" value="1"/>
</dbReference>
<evidence type="ECO:0000313" key="17">
    <source>
        <dbReference type="Proteomes" id="UP000224634"/>
    </source>
</evidence>
<evidence type="ECO:0000256" key="9">
    <source>
        <dbReference type="ARBA" id="ARBA00023012"/>
    </source>
</evidence>
<dbReference type="Pfam" id="PF00512">
    <property type="entry name" value="HisKA"/>
    <property type="match status" value="1"/>
</dbReference>
<evidence type="ECO:0000256" key="4">
    <source>
        <dbReference type="ARBA" id="ARBA00022679"/>
    </source>
</evidence>
<dbReference type="InterPro" id="IPR001789">
    <property type="entry name" value="Sig_transdc_resp-reg_receiver"/>
</dbReference>
<gene>
    <name evidence="16" type="ORF">AJ80_08337</name>
</gene>
<dbReference type="InterPro" id="IPR011006">
    <property type="entry name" value="CheY-like_superfamily"/>
</dbReference>
<accession>A0A2B7X8W7</accession>
<dbReference type="FunFam" id="1.20.120.1530:FF:000007">
    <property type="entry name" value="Two-component osmosensing histidine kinase"/>
    <property type="match status" value="1"/>
</dbReference>
<evidence type="ECO:0000256" key="3">
    <source>
        <dbReference type="ARBA" id="ARBA00022553"/>
    </source>
</evidence>
<dbReference type="Proteomes" id="UP000224634">
    <property type="component" value="Unassembled WGS sequence"/>
</dbReference>
<dbReference type="InterPro" id="IPR004358">
    <property type="entry name" value="Sig_transdc_His_kin-like_C"/>
</dbReference>
<evidence type="ECO:0000259" key="15">
    <source>
        <dbReference type="PROSITE" id="PS50885"/>
    </source>
</evidence>
<comment type="catalytic activity">
    <reaction evidence="1">
        <text>ATP + protein L-histidine = ADP + protein N-phospho-L-histidine.</text>
        <dbReference type="EC" id="2.7.13.3"/>
    </reaction>
</comment>
<dbReference type="InterPro" id="IPR003660">
    <property type="entry name" value="HAMP_dom"/>
</dbReference>
<keyword evidence="6" id="KW-0547">Nucleotide-binding</keyword>
<feature type="compositionally biased region" description="Polar residues" evidence="12">
    <location>
        <begin position="1274"/>
        <end position="1289"/>
    </location>
</feature>
<reference evidence="16 17" key="1">
    <citation type="submission" date="2017-10" db="EMBL/GenBank/DDBJ databases">
        <title>Comparative genomics in systemic dimorphic fungi from Ajellomycetaceae.</title>
        <authorList>
            <person name="Munoz J.F."/>
            <person name="Mcewen J.G."/>
            <person name="Clay O.K."/>
            <person name="Cuomo C.A."/>
        </authorList>
    </citation>
    <scope>NUCLEOTIDE SEQUENCE [LARGE SCALE GENOMIC DNA]</scope>
    <source>
        <strain evidence="16 17">UAMH7299</strain>
    </source>
</reference>
<evidence type="ECO:0000256" key="8">
    <source>
        <dbReference type="ARBA" id="ARBA00022840"/>
    </source>
</evidence>
<dbReference type="PROSITE" id="PS50109">
    <property type="entry name" value="HIS_KIN"/>
    <property type="match status" value="1"/>
</dbReference>
<protein>
    <recommendedName>
        <fullName evidence="2">histidine kinase</fullName>
        <ecNumber evidence="2">2.7.13.3</ecNumber>
    </recommendedName>
</protein>
<evidence type="ECO:0000256" key="2">
    <source>
        <dbReference type="ARBA" id="ARBA00012438"/>
    </source>
</evidence>
<feature type="domain" description="HAMP" evidence="15">
    <location>
        <begin position="684"/>
        <end position="736"/>
    </location>
</feature>
<dbReference type="STRING" id="1447883.A0A2B7X8W7"/>
<organism evidence="16 17">
    <name type="scientific">Polytolypa hystricis (strain UAMH7299)</name>
    <dbReference type="NCBI Taxonomy" id="1447883"/>
    <lineage>
        <taxon>Eukaryota</taxon>
        <taxon>Fungi</taxon>
        <taxon>Dikarya</taxon>
        <taxon>Ascomycota</taxon>
        <taxon>Pezizomycotina</taxon>
        <taxon>Eurotiomycetes</taxon>
        <taxon>Eurotiomycetidae</taxon>
        <taxon>Onygenales</taxon>
        <taxon>Onygenales incertae sedis</taxon>
        <taxon>Polytolypa</taxon>
    </lineage>
</organism>
<dbReference type="Gene3D" id="3.30.565.10">
    <property type="entry name" value="Histidine kinase-like ATPase, C-terminal domain"/>
    <property type="match status" value="1"/>
</dbReference>
<keyword evidence="8" id="KW-0067">ATP-binding</keyword>
<dbReference type="PANTHER" id="PTHR45339:SF1">
    <property type="entry name" value="HYBRID SIGNAL TRANSDUCTION HISTIDINE KINASE J"/>
    <property type="match status" value="1"/>
</dbReference>
<evidence type="ECO:0000256" key="11">
    <source>
        <dbReference type="SAM" id="Coils"/>
    </source>
</evidence>
<evidence type="ECO:0000256" key="6">
    <source>
        <dbReference type="ARBA" id="ARBA00022741"/>
    </source>
</evidence>
<feature type="domain" description="HAMP" evidence="15">
    <location>
        <begin position="316"/>
        <end position="368"/>
    </location>
</feature>
<dbReference type="Gene3D" id="1.20.120.1530">
    <property type="match status" value="3"/>
</dbReference>
<feature type="modified residue" description="4-aspartylphosphate" evidence="10">
    <location>
        <position position="1185"/>
    </location>
</feature>
<dbReference type="GO" id="GO:0000155">
    <property type="term" value="F:phosphorelay sensor kinase activity"/>
    <property type="evidence" value="ECO:0007669"/>
    <property type="project" value="InterPro"/>
</dbReference>
<dbReference type="SUPFAM" id="SSF55874">
    <property type="entry name" value="ATPase domain of HSP90 chaperone/DNA topoisomerase II/histidine kinase"/>
    <property type="match status" value="1"/>
</dbReference>
<sequence length="1322" mass="145270">MTRGDETLVAAAAIIKSLATDINLPALPVKSKSPSTTNGVNVPTINLPGEDSDGKAALEKELAALARRVNAMQTFVVSIRPPSFQHPHVTSRCCGIISVVSATFLRCFTVSRRRKIGHKPPSRRADRAPNIPETEESDTEQSDAEEEADEDDVDYQGSIAYLKNRVQLQAEEIQLQKDIISRVRDELRHQEEETRRALVKVEHEDVGVLERELRKHQQANEAFQKALREIGGIITQVANGDLSMKVQIHPLEMDPEITTFKRTINTMMDQLQVFGSEVSRVAREVGTEGILGGQAQITGVHGIWKELTENVNIMAKNLTDQVREIATVTTAVAHGDLSQKIERRARGEILELQQTINTMVDQLRTFATEVTRVARDVGTEGVLGGQAQIEGVQGMWNELTVNVNAMAENLTTQVRDIATVTTAVAKGDLTQKVQANCKGEILALKTIINNMVDQLKQFAQEVTKIAKEVGTDGVLGGQATVHDVEGTWKDLTDNVNFMAMNLTTQVREIADVTTAVARGDLTKKVTADVKGEILDLKNTINSMVDRLNTFAFEVSKVAREVGTDGTLGGQAKVDNVEGKWKDLTDNVNTMAQNLTSQVRGISDVTQAIAKGDLSKKIEVHAQGEILTLKVTINNMVDRLANFAHELKRVARDVGVDGKMGGQANVEGIAGRWKEITEDVNTMAENLTSQVRAFGEITDAATDGDFTKLITVNASGEMDELKRKINKMVSNLRDSIQRNTAAREAAELANRTKSEFLANMSHEIRTPMNGIIGMTQLTLDMDDLKPYPREMLNVVHSLANSLLTIIDDILDISKIEANRMVIESIPFTMRGTVFNALKTLAVKANEKCLSLAYRVDSSVPDYVVGDPFRLRQIILNLVGNAIKFTEHGEVKLTISKSERERCKPDEYAFEFSVSDTGIGIEEDKLDLIFDTFQQADGSTTRKFGGTGLGLSISKRLVNLMGGDVWVTSEFGHGSTFHFTCVVKLADQSLNVIAPSLLPYKNHRVLFIDKGECGPHAESITHMLKQLDLEPLVVHTETDVPPPEIHDTSGKETGHAYDVIIVDSVETARNLRTFDEFKYIPIVLLCPVVSVSLKSALDLGITSYMTTPCQPIDLGNGMVPALEGRSTPITTDQTRSFDILLAEDNDVNQKVAVKILEKCNHGVTVVSNGLAAVEAIQKHRYDVVLMDVQMPVMGGFEATAKIREWEKDSGLPRTPIIALTAHAMLGDREKCIQAQMDEYLAKPLKQNQMMQTILKCATLGGSLLEKSKEPRLASSGEANQHGVSMQSSDASPSRHGHDNRTYRSSGHVHTNNHDNVSILCAPFR</sequence>
<feature type="compositionally biased region" description="Acidic residues" evidence="12">
    <location>
        <begin position="133"/>
        <end position="152"/>
    </location>
</feature>
<feature type="region of interest" description="Disordered" evidence="12">
    <location>
        <begin position="116"/>
        <end position="152"/>
    </location>
</feature>
<dbReference type="SMART" id="SM00387">
    <property type="entry name" value="HATPase_c"/>
    <property type="match status" value="1"/>
</dbReference>
<feature type="domain" description="HAMP" evidence="15">
    <location>
        <begin position="221"/>
        <end position="276"/>
    </location>
</feature>
<dbReference type="GO" id="GO:0005524">
    <property type="term" value="F:ATP binding"/>
    <property type="evidence" value="ECO:0007669"/>
    <property type="project" value="UniProtKB-KW"/>
</dbReference>
<dbReference type="GO" id="GO:0016020">
    <property type="term" value="C:membrane"/>
    <property type="evidence" value="ECO:0007669"/>
    <property type="project" value="InterPro"/>
</dbReference>
<keyword evidence="4" id="KW-0808">Transferase</keyword>
<dbReference type="FunFam" id="1.20.120.1530:FF:000002">
    <property type="entry name" value="Two-component osmosensing histidine kinase"/>
    <property type="match status" value="3"/>
</dbReference>
<dbReference type="FunFam" id="3.30.565.10:FF:000015">
    <property type="entry name" value="Two-component osmosensing histidine kinase"/>
    <property type="match status" value="1"/>
</dbReference>
<dbReference type="InterPro" id="IPR003661">
    <property type="entry name" value="HisK_dim/P_dom"/>
</dbReference>
<dbReference type="PRINTS" id="PR00344">
    <property type="entry name" value="BCTRLSENSOR"/>
</dbReference>
<dbReference type="PROSITE" id="PS50885">
    <property type="entry name" value="HAMP"/>
    <property type="match status" value="6"/>
</dbReference>
<dbReference type="EMBL" id="PDNA01000187">
    <property type="protein sequence ID" value="PGH05516.1"/>
    <property type="molecule type" value="Genomic_DNA"/>
</dbReference>
<dbReference type="CDD" id="cd17546">
    <property type="entry name" value="REC_hyHK_CKI1_RcsC-like"/>
    <property type="match status" value="1"/>
</dbReference>
<dbReference type="FunFam" id="3.40.50.2300:FF:000207">
    <property type="entry name" value="Two-component osmosensing histidine kinase"/>
    <property type="match status" value="1"/>
</dbReference>
<feature type="domain" description="Response regulatory" evidence="14">
    <location>
        <begin position="1136"/>
        <end position="1255"/>
    </location>
</feature>
<evidence type="ECO:0000256" key="10">
    <source>
        <dbReference type="PROSITE-ProRule" id="PRU00169"/>
    </source>
</evidence>
<dbReference type="Pfam" id="PF00072">
    <property type="entry name" value="Response_reg"/>
    <property type="match status" value="1"/>
</dbReference>
<dbReference type="FunFam" id="1.10.287.130:FF:000002">
    <property type="entry name" value="Two-component osmosensing histidine kinase"/>
    <property type="match status" value="1"/>
</dbReference>
<evidence type="ECO:0000256" key="7">
    <source>
        <dbReference type="ARBA" id="ARBA00022777"/>
    </source>
</evidence>
<evidence type="ECO:0000256" key="5">
    <source>
        <dbReference type="ARBA" id="ARBA00022737"/>
    </source>
</evidence>
<feature type="compositionally biased region" description="Polar residues" evidence="12">
    <location>
        <begin position="1300"/>
        <end position="1311"/>
    </location>
</feature>
<feature type="coiled-coil region" evidence="11">
    <location>
        <begin position="173"/>
        <end position="229"/>
    </location>
</feature>
<dbReference type="PROSITE" id="PS50110">
    <property type="entry name" value="RESPONSE_REGULATORY"/>
    <property type="match status" value="1"/>
</dbReference>
<evidence type="ECO:0000259" key="14">
    <source>
        <dbReference type="PROSITE" id="PS50110"/>
    </source>
</evidence>
<dbReference type="Gene3D" id="1.10.287.130">
    <property type="match status" value="1"/>
</dbReference>
<feature type="domain" description="HAMP" evidence="15">
    <location>
        <begin position="592"/>
        <end position="644"/>
    </location>
</feature>
<dbReference type="InterPro" id="IPR005467">
    <property type="entry name" value="His_kinase_dom"/>
</dbReference>
<evidence type="ECO:0000259" key="13">
    <source>
        <dbReference type="PROSITE" id="PS50109"/>
    </source>
</evidence>
<dbReference type="InterPro" id="IPR036890">
    <property type="entry name" value="HATPase_C_sf"/>
</dbReference>